<dbReference type="EMBL" id="JAAKZV010000167">
    <property type="protein sequence ID" value="NGN67858.1"/>
    <property type="molecule type" value="Genomic_DNA"/>
</dbReference>
<sequence length="390" mass="40589">MIGSVSARRANAFAQALDAPVPEDVEIEDAEQGQLLSVAGGLASIPAPAMDPEVKAVQRAQLIAAMEQQFASGGSGGPAVPEQRRRGAHRADTSPLSKLRPQSKWTRGVAIGGIGVGVAAGSFSGVAAASSDALPGDTLYGLKRGMEDFKLTLADGDGERGRLYLDNAATRLHEARRLMERQRAGDLDDESVAEVRKTLQGVRHDAGEGHRLLHEAYEKDRGTGPIQTLSAFSTSHRSGWNELRRQLPVQLDDVGQEVDDVFDAIDDELGPLRSLLPPDEDSAGQGGSLDPGTGQGSGSPSPSPSSTSSSHGDAERDGKQQPSDDASDGGDGGLIGDDGLIDTKPSESGRSSEPSDSQQDDGKSPEADVTIPPLLPGLPGLGLDAEDDEE</sequence>
<feature type="compositionally biased region" description="Low complexity" evidence="1">
    <location>
        <begin position="346"/>
        <end position="357"/>
    </location>
</feature>
<gene>
    <name evidence="3" type="ORF">G5C51_28645</name>
</gene>
<feature type="compositionally biased region" description="Basic and acidic residues" evidence="1">
    <location>
        <begin position="82"/>
        <end position="92"/>
    </location>
</feature>
<accession>A0A6G4U8Z5</accession>
<dbReference type="Pfam" id="PF18915">
    <property type="entry name" value="DUF5667"/>
    <property type="match status" value="1"/>
</dbReference>
<dbReference type="Proteomes" id="UP000481583">
    <property type="component" value="Unassembled WGS sequence"/>
</dbReference>
<dbReference type="InterPro" id="IPR043725">
    <property type="entry name" value="DUF5667"/>
</dbReference>
<feature type="compositionally biased region" description="Gly residues" evidence="1">
    <location>
        <begin position="284"/>
        <end position="297"/>
    </location>
</feature>
<feature type="region of interest" description="Disordered" evidence="1">
    <location>
        <begin position="71"/>
        <end position="101"/>
    </location>
</feature>
<name>A0A6G4U8Z5_9ACTN</name>
<feature type="region of interest" description="Disordered" evidence="1">
    <location>
        <begin position="270"/>
        <end position="390"/>
    </location>
</feature>
<dbReference type="AlphaFoldDB" id="A0A6G4U8Z5"/>
<proteinExistence type="predicted"/>
<feature type="compositionally biased region" description="Low complexity" evidence="1">
    <location>
        <begin position="298"/>
        <end position="310"/>
    </location>
</feature>
<dbReference type="RefSeq" id="WP_165241265.1">
    <property type="nucleotide sequence ID" value="NZ_JAAKZV010000167.1"/>
</dbReference>
<evidence type="ECO:0000313" key="4">
    <source>
        <dbReference type="Proteomes" id="UP000481583"/>
    </source>
</evidence>
<feature type="domain" description="DUF5667" evidence="2">
    <location>
        <begin position="133"/>
        <end position="207"/>
    </location>
</feature>
<protein>
    <recommendedName>
        <fullName evidence="2">DUF5667 domain-containing protein</fullName>
    </recommendedName>
</protein>
<evidence type="ECO:0000313" key="3">
    <source>
        <dbReference type="EMBL" id="NGN67858.1"/>
    </source>
</evidence>
<comment type="caution">
    <text evidence="3">The sequence shown here is derived from an EMBL/GenBank/DDBJ whole genome shotgun (WGS) entry which is preliminary data.</text>
</comment>
<reference evidence="3 4" key="1">
    <citation type="submission" date="2020-02" db="EMBL/GenBank/DDBJ databases">
        <title>Whole-genome analyses of novel actinobacteria.</title>
        <authorList>
            <person name="Sahin N."/>
        </authorList>
    </citation>
    <scope>NUCLEOTIDE SEQUENCE [LARGE SCALE GENOMIC DNA]</scope>
    <source>
        <strain evidence="3 4">A7024</strain>
    </source>
</reference>
<organism evidence="3 4">
    <name type="scientific">Streptomyces coryli</name>
    <dbReference type="NCBI Taxonomy" id="1128680"/>
    <lineage>
        <taxon>Bacteria</taxon>
        <taxon>Bacillati</taxon>
        <taxon>Actinomycetota</taxon>
        <taxon>Actinomycetes</taxon>
        <taxon>Kitasatosporales</taxon>
        <taxon>Streptomycetaceae</taxon>
        <taxon>Streptomyces</taxon>
    </lineage>
</organism>
<keyword evidence="4" id="KW-1185">Reference proteome</keyword>
<evidence type="ECO:0000256" key="1">
    <source>
        <dbReference type="SAM" id="MobiDB-lite"/>
    </source>
</evidence>
<evidence type="ECO:0000259" key="2">
    <source>
        <dbReference type="Pfam" id="PF18915"/>
    </source>
</evidence>